<dbReference type="PANTHER" id="PTHR12277:SF81">
    <property type="entry name" value="PROTEIN ABHD13"/>
    <property type="match status" value="1"/>
</dbReference>
<dbReference type="InterPro" id="IPR029058">
    <property type="entry name" value="AB_hydrolase_fold"/>
</dbReference>
<dbReference type="AlphaFoldDB" id="A0A382SE58"/>
<dbReference type="Gene3D" id="3.40.50.1820">
    <property type="entry name" value="alpha/beta hydrolase"/>
    <property type="match status" value="1"/>
</dbReference>
<reference evidence="2" key="1">
    <citation type="submission" date="2018-05" db="EMBL/GenBank/DDBJ databases">
        <authorList>
            <person name="Lanie J.A."/>
            <person name="Ng W.-L."/>
            <person name="Kazmierczak K.M."/>
            <person name="Andrzejewski T.M."/>
            <person name="Davidsen T.M."/>
            <person name="Wayne K.J."/>
            <person name="Tettelin H."/>
            <person name="Glass J.I."/>
            <person name="Rusch D."/>
            <person name="Podicherti R."/>
            <person name="Tsui H.-C.T."/>
            <person name="Winkler M.E."/>
        </authorList>
    </citation>
    <scope>NUCLEOTIDE SEQUENCE</scope>
</reference>
<dbReference type="Pfam" id="PF12146">
    <property type="entry name" value="Hydrolase_4"/>
    <property type="match status" value="1"/>
</dbReference>
<dbReference type="PANTHER" id="PTHR12277">
    <property type="entry name" value="ALPHA/BETA HYDROLASE DOMAIN-CONTAINING PROTEIN"/>
    <property type="match status" value="1"/>
</dbReference>
<dbReference type="EMBL" id="UINC01127974">
    <property type="protein sequence ID" value="SVD07438.1"/>
    <property type="molecule type" value="Genomic_DNA"/>
</dbReference>
<evidence type="ECO:0000259" key="1">
    <source>
        <dbReference type="Pfam" id="PF12146"/>
    </source>
</evidence>
<organism evidence="2">
    <name type="scientific">marine metagenome</name>
    <dbReference type="NCBI Taxonomy" id="408172"/>
    <lineage>
        <taxon>unclassified sequences</taxon>
        <taxon>metagenomes</taxon>
        <taxon>ecological metagenomes</taxon>
    </lineage>
</organism>
<proteinExistence type="predicted"/>
<dbReference type="SUPFAM" id="SSF53474">
    <property type="entry name" value="alpha/beta-Hydrolases"/>
    <property type="match status" value="1"/>
</dbReference>
<protein>
    <recommendedName>
        <fullName evidence="1">Serine aminopeptidase S33 domain-containing protein</fullName>
    </recommendedName>
</protein>
<name>A0A382SE58_9ZZZZ</name>
<dbReference type="InterPro" id="IPR022742">
    <property type="entry name" value="Hydrolase_4"/>
</dbReference>
<gene>
    <name evidence="2" type="ORF">METZ01_LOCUS360292</name>
</gene>
<sequence>MTSIFDSDEFNQNLFFPRLDNSAVPNRADDIFVKVESNCNVHARCYKNSEAKFTILFFHGNGEIVSDYNGLAEHFIRFGCEFIVCDFRGYGRSEGVPTLKSTLIDASTIYCYLRDNKILKKNVCVMGRSLGSASAIELCARFPEITCCIIESGYADPIPLVERRGLNVTNITAAENALFSNSEKIRLVKCPILIMHGEMDSLISPEEAKLNYKNASSIHKKLAILEGVGHNDIMMARDNAYFSCLSSFFSQVFR</sequence>
<accession>A0A382SE58</accession>
<feature type="domain" description="Serine aminopeptidase S33" evidence="1">
    <location>
        <begin position="50"/>
        <end position="150"/>
    </location>
</feature>
<evidence type="ECO:0000313" key="2">
    <source>
        <dbReference type="EMBL" id="SVD07438.1"/>
    </source>
</evidence>